<evidence type="ECO:0008006" key="3">
    <source>
        <dbReference type="Google" id="ProtNLM"/>
    </source>
</evidence>
<dbReference type="OrthoDB" id="7585428at2"/>
<protein>
    <recommendedName>
        <fullName evidence="3">HK97 gp10 family phage protein</fullName>
    </recommendedName>
</protein>
<comment type="caution">
    <text evidence="1">The sequence shown here is derived from an EMBL/GenBank/DDBJ whole genome shotgun (WGS) entry which is preliminary data.</text>
</comment>
<evidence type="ECO:0000313" key="1">
    <source>
        <dbReference type="EMBL" id="KEP68415.1"/>
    </source>
</evidence>
<dbReference type="NCBIfam" id="TIGR01725">
    <property type="entry name" value="phge_HK97_gp10"/>
    <property type="match status" value="1"/>
</dbReference>
<dbReference type="RefSeq" id="WP_038068633.1">
    <property type="nucleotide sequence ID" value="NZ_FOVB01000008.1"/>
</dbReference>
<dbReference type="eggNOG" id="ENOG5032WQE">
    <property type="taxonomic scope" value="Bacteria"/>
</dbReference>
<dbReference type="EMBL" id="JHEH01000033">
    <property type="protein sequence ID" value="KEP68415.1"/>
    <property type="molecule type" value="Genomic_DNA"/>
</dbReference>
<dbReference type="Proteomes" id="UP000027725">
    <property type="component" value="Unassembled WGS sequence"/>
</dbReference>
<accession>A0A074TE20</accession>
<dbReference type="Pfam" id="PF04883">
    <property type="entry name" value="HK97-gp10_like"/>
    <property type="match status" value="1"/>
</dbReference>
<dbReference type="STRING" id="1185766.SAMN05216224_10850"/>
<name>A0A074TE20_9RHOB</name>
<keyword evidence="2" id="KW-1185">Reference proteome</keyword>
<gene>
    <name evidence="1" type="ORF">DL1_11930</name>
</gene>
<reference evidence="1 2" key="1">
    <citation type="submission" date="2014-03" db="EMBL/GenBank/DDBJ databases">
        <title>The draft genome sequence of Thioclava dalianensis DLFJ1-1.</title>
        <authorList>
            <person name="Lai Q."/>
            <person name="Shao Z."/>
        </authorList>
    </citation>
    <scope>NUCLEOTIDE SEQUENCE [LARGE SCALE GENOMIC DNA]</scope>
    <source>
        <strain evidence="1 2">DLFJ1-1</strain>
    </source>
</reference>
<sequence>MTVTVKTTGFKDLEAALEQIEKKTTAKATMRRALKTAAQPVADLAQSLAPVGATRALSTSVAVSTKLSKRQRGLHRKMFRNDKAAVEMFVGAGPLSSAHQQEFGNIYQAPQPFLRPAWDAESKATLDRIAEQMWIEIEKTAQRAARRAAKGK</sequence>
<proteinExistence type="predicted"/>
<evidence type="ECO:0000313" key="2">
    <source>
        <dbReference type="Proteomes" id="UP000027725"/>
    </source>
</evidence>
<dbReference type="AlphaFoldDB" id="A0A074TE20"/>
<organism evidence="1 2">
    <name type="scientific">Thioclava dalianensis</name>
    <dbReference type="NCBI Taxonomy" id="1185766"/>
    <lineage>
        <taxon>Bacteria</taxon>
        <taxon>Pseudomonadati</taxon>
        <taxon>Pseudomonadota</taxon>
        <taxon>Alphaproteobacteria</taxon>
        <taxon>Rhodobacterales</taxon>
        <taxon>Paracoccaceae</taxon>
        <taxon>Thioclava</taxon>
    </lineage>
</organism>
<dbReference type="InterPro" id="IPR010064">
    <property type="entry name" value="HK97-gp10_tail"/>
</dbReference>